<sequence length="108" mass="11324">MSIATPMVWMERRIHGVTEETAKTDLAALKGLLDHVDLLITEGVIGGDSPNAADLQILSSIKLLGAIGDFHQVLQGRPSVAIADRVFPKSSGDVPAGVLPADELALLS</sequence>
<proteinExistence type="predicted"/>
<organism evidence="1">
    <name type="scientific">freshwater metagenome</name>
    <dbReference type="NCBI Taxonomy" id="449393"/>
    <lineage>
        <taxon>unclassified sequences</taxon>
        <taxon>metagenomes</taxon>
        <taxon>ecological metagenomes</taxon>
    </lineage>
</organism>
<dbReference type="AlphaFoldDB" id="A0A6J7DB36"/>
<reference evidence="1" key="1">
    <citation type="submission" date="2020-05" db="EMBL/GenBank/DDBJ databases">
        <authorList>
            <person name="Chiriac C."/>
            <person name="Salcher M."/>
            <person name="Ghai R."/>
            <person name="Kavagutti S V."/>
        </authorList>
    </citation>
    <scope>NUCLEOTIDE SEQUENCE</scope>
</reference>
<name>A0A6J7DB36_9ZZZZ</name>
<evidence type="ECO:0000313" key="1">
    <source>
        <dbReference type="EMBL" id="CAB4866840.1"/>
    </source>
</evidence>
<accession>A0A6J7DB36</accession>
<protein>
    <submittedName>
        <fullName evidence="1">Unannotated protein</fullName>
    </submittedName>
</protein>
<dbReference type="EMBL" id="CAFBLU010000006">
    <property type="protein sequence ID" value="CAB4866840.1"/>
    <property type="molecule type" value="Genomic_DNA"/>
</dbReference>
<gene>
    <name evidence="1" type="ORF">UFOPK3444_00500</name>
</gene>